<sequence>MKSVRSILFCLLIGTAPTVMAQQVGRTDTVLTKRGASTLITSGSAITTFQIGDGKNTDYDYRIVDGNMAVVRPVTASPRPTNLIVREGDNIHYMILAYRENADLSKLKYVLSKKPAGGKEPVMAGTPEPRHGDKDSGSKTTTTFKLPEEDESAPLISVDTVTVSDLAEDFKKDSKVNRNHEVKVEGVSLGYAKAMTLSSLNYFCFHIRNKSKETYEFVKATLIHKEKKDTAELHTMPLLYKKGPTTIEARSEAEEVFVVPSRTFRKDDEIIIVLEPAENKPQLVLYVPASTLPKYMLTK</sequence>
<keyword evidence="2" id="KW-0732">Signal</keyword>
<accession>A0A1T4TKI6</accession>
<gene>
    <name evidence="3" type="ORF">SAMN04488128_105310</name>
</gene>
<feature type="compositionally biased region" description="Basic and acidic residues" evidence="1">
    <location>
        <begin position="128"/>
        <end position="137"/>
    </location>
</feature>
<feature type="region of interest" description="Disordered" evidence="1">
    <location>
        <begin position="116"/>
        <end position="143"/>
    </location>
</feature>
<evidence type="ECO:0000313" key="4">
    <source>
        <dbReference type="Proteomes" id="UP000190367"/>
    </source>
</evidence>
<protein>
    <recommendedName>
        <fullName evidence="5">DUF4138 domain-containing protein</fullName>
    </recommendedName>
</protein>
<evidence type="ECO:0000313" key="3">
    <source>
        <dbReference type="EMBL" id="SKA40975.1"/>
    </source>
</evidence>
<reference evidence="4" key="1">
    <citation type="submission" date="2017-02" db="EMBL/GenBank/DDBJ databases">
        <authorList>
            <person name="Varghese N."/>
            <person name="Submissions S."/>
        </authorList>
    </citation>
    <scope>NUCLEOTIDE SEQUENCE [LARGE SCALE GENOMIC DNA]</scope>
    <source>
        <strain evidence="4">DSM 22224</strain>
    </source>
</reference>
<dbReference type="STRING" id="634771.SAMN04488128_105310"/>
<dbReference type="AlphaFoldDB" id="A0A1T4TKI6"/>
<dbReference type="Proteomes" id="UP000190367">
    <property type="component" value="Unassembled WGS sequence"/>
</dbReference>
<evidence type="ECO:0000256" key="1">
    <source>
        <dbReference type="SAM" id="MobiDB-lite"/>
    </source>
</evidence>
<proteinExistence type="predicted"/>
<evidence type="ECO:0008006" key="5">
    <source>
        <dbReference type="Google" id="ProtNLM"/>
    </source>
</evidence>
<evidence type="ECO:0000256" key="2">
    <source>
        <dbReference type="SAM" id="SignalP"/>
    </source>
</evidence>
<dbReference type="EMBL" id="FUWZ01000005">
    <property type="protein sequence ID" value="SKA40975.1"/>
    <property type="molecule type" value="Genomic_DNA"/>
</dbReference>
<keyword evidence="4" id="KW-1185">Reference proteome</keyword>
<name>A0A1T4TKI6_9BACT</name>
<feature type="chain" id="PRO_5011961880" description="DUF4138 domain-containing protein" evidence="2">
    <location>
        <begin position="22"/>
        <end position="299"/>
    </location>
</feature>
<feature type="signal peptide" evidence="2">
    <location>
        <begin position="1"/>
        <end position="21"/>
    </location>
</feature>
<organism evidence="3 4">
    <name type="scientific">Chitinophaga eiseniae</name>
    <dbReference type="NCBI Taxonomy" id="634771"/>
    <lineage>
        <taxon>Bacteria</taxon>
        <taxon>Pseudomonadati</taxon>
        <taxon>Bacteroidota</taxon>
        <taxon>Chitinophagia</taxon>
        <taxon>Chitinophagales</taxon>
        <taxon>Chitinophagaceae</taxon>
        <taxon>Chitinophaga</taxon>
    </lineage>
</organism>